<dbReference type="CDD" id="cd00531">
    <property type="entry name" value="NTF2_like"/>
    <property type="match status" value="1"/>
</dbReference>
<dbReference type="Gene3D" id="3.10.450.50">
    <property type="match status" value="1"/>
</dbReference>
<dbReference type="InterPro" id="IPR032710">
    <property type="entry name" value="NTF2-like_dom_sf"/>
</dbReference>
<evidence type="ECO:0000259" key="1">
    <source>
        <dbReference type="Pfam" id="PF13577"/>
    </source>
</evidence>
<organism evidence="2 3">
    <name type="scientific">Brachybacterium aquaticum</name>
    <dbReference type="NCBI Taxonomy" id="1432564"/>
    <lineage>
        <taxon>Bacteria</taxon>
        <taxon>Bacillati</taxon>
        <taxon>Actinomycetota</taxon>
        <taxon>Actinomycetes</taxon>
        <taxon>Micrococcales</taxon>
        <taxon>Dermabacteraceae</taxon>
        <taxon>Brachybacterium</taxon>
    </lineage>
</organism>
<feature type="domain" description="SnoaL-like" evidence="1">
    <location>
        <begin position="7"/>
        <end position="133"/>
    </location>
</feature>
<proteinExistence type="predicted"/>
<gene>
    <name evidence="2" type="ORF">HNR70_001055</name>
</gene>
<keyword evidence="3" id="KW-1185">Reference proteome</keyword>
<dbReference type="RefSeq" id="WP_184324745.1">
    <property type="nucleotide sequence ID" value="NZ_JACHLZ010000001.1"/>
</dbReference>
<evidence type="ECO:0000313" key="3">
    <source>
        <dbReference type="Proteomes" id="UP000588158"/>
    </source>
</evidence>
<accession>A0A841AD81</accession>
<protein>
    <recommendedName>
        <fullName evidence="1">SnoaL-like domain-containing protein</fullName>
    </recommendedName>
</protein>
<dbReference type="SUPFAM" id="SSF54427">
    <property type="entry name" value="NTF2-like"/>
    <property type="match status" value="1"/>
</dbReference>
<sequence length="167" mass="19138">MPALTLQDLLDRAGIDDAINAYSHALDQREWRFLEKGFTKDAQITLLDRDQVLDLDGLVELLSGNDATRLGGQHLLGNTWYEIDGDTAHTVTETYWTTLQTSEEADRYLLIRGTAMYVDDLVRTEDGWRIARRALALKSVTRDLVPVREDDLENIRHTLTKDSWYKS</sequence>
<dbReference type="EMBL" id="JACHLZ010000001">
    <property type="protein sequence ID" value="MBB5831242.1"/>
    <property type="molecule type" value="Genomic_DNA"/>
</dbReference>
<comment type="caution">
    <text evidence="2">The sequence shown here is derived from an EMBL/GenBank/DDBJ whole genome shotgun (WGS) entry which is preliminary data.</text>
</comment>
<dbReference type="AlphaFoldDB" id="A0A841AD81"/>
<dbReference type="Pfam" id="PF13577">
    <property type="entry name" value="SnoaL_4"/>
    <property type="match status" value="1"/>
</dbReference>
<name>A0A841AD81_9MICO</name>
<evidence type="ECO:0000313" key="2">
    <source>
        <dbReference type="EMBL" id="MBB5831242.1"/>
    </source>
</evidence>
<reference evidence="2 3" key="1">
    <citation type="submission" date="2020-08" db="EMBL/GenBank/DDBJ databases">
        <title>Sequencing the genomes of 1000 actinobacteria strains.</title>
        <authorList>
            <person name="Klenk H.-P."/>
        </authorList>
    </citation>
    <scope>NUCLEOTIDE SEQUENCE [LARGE SCALE GENOMIC DNA]</scope>
    <source>
        <strain evidence="2 3">DSM 28796</strain>
    </source>
</reference>
<dbReference type="InterPro" id="IPR037401">
    <property type="entry name" value="SnoaL-like"/>
</dbReference>
<dbReference type="Proteomes" id="UP000588158">
    <property type="component" value="Unassembled WGS sequence"/>
</dbReference>